<dbReference type="InterPro" id="IPR000917">
    <property type="entry name" value="Sulfatase_N"/>
</dbReference>
<dbReference type="Gene3D" id="3.40.720.10">
    <property type="entry name" value="Alkaline Phosphatase, subunit A"/>
    <property type="match status" value="1"/>
</dbReference>
<dbReference type="Proteomes" id="UP000320839">
    <property type="component" value="Chromosome"/>
</dbReference>
<comment type="similarity">
    <text evidence="1">Belongs to the sulfatase family.</text>
</comment>
<dbReference type="InterPro" id="IPR050738">
    <property type="entry name" value="Sulfatase"/>
</dbReference>
<evidence type="ECO:0000256" key="2">
    <source>
        <dbReference type="ARBA" id="ARBA00022801"/>
    </source>
</evidence>
<dbReference type="PANTHER" id="PTHR42693:SF53">
    <property type="entry name" value="ENDO-4-O-SULFATASE"/>
    <property type="match status" value="1"/>
</dbReference>
<sequence>MDQSQNRREVGAGATRPNILVMIAHDLGCQIGPYGFSFQETPALSEFASQGMRLDRHFVSSPGCSQSRSSLVTGRYPHSNGQFGLANWGWKLNENEILLPSVLQQNGYFTTLFGIWHLHEWTLSSFCAVSDDVSTLDCSPEGEAEIASQRAARWLHNYPRNGLPFYLHVGFWEVHRPFAENGEASGDTDEDTLAQIEVPDYLPQDEATRREFVKLQQSIRNVDRGVARILNALNETGYAENTIVIFTADHGLPFQRAKGTLYDPGLNVSAIMRWPGHIPENRHSQCLTSNIDIMPTLLDAVGIPVPDAVQGVSRLELLQGGKSPVEHGTEIYAEKTYHEHYDPIRCVRTDRFKYIRNFAQRPMLVLPSDIYNSPSRQANQQDEALWAHRPVDELYDLDLDPLERTNLAERLEYRSHLTELRGKLSHWMDETEDPLRDGPILRETAEDQRLHTVSHIDKN</sequence>
<feature type="domain" description="Sulfatase N-terminal" evidence="3">
    <location>
        <begin position="17"/>
        <end position="303"/>
    </location>
</feature>
<dbReference type="EC" id="3.1.6.1" evidence="4"/>
<dbReference type="Pfam" id="PF00884">
    <property type="entry name" value="Sulfatase"/>
    <property type="match status" value="1"/>
</dbReference>
<name>A0A518FLH5_9PLAN</name>
<dbReference type="EMBL" id="CP036317">
    <property type="protein sequence ID" value="QDV17204.1"/>
    <property type="molecule type" value="Genomic_DNA"/>
</dbReference>
<evidence type="ECO:0000256" key="1">
    <source>
        <dbReference type="ARBA" id="ARBA00008779"/>
    </source>
</evidence>
<dbReference type="InterPro" id="IPR017850">
    <property type="entry name" value="Alkaline_phosphatase_core_sf"/>
</dbReference>
<protein>
    <submittedName>
        <fullName evidence="4">Arylsulfatase</fullName>
        <ecNumber evidence="4">3.1.6.1</ecNumber>
    </submittedName>
</protein>
<dbReference type="CDD" id="cd16027">
    <property type="entry name" value="SGSH"/>
    <property type="match status" value="1"/>
</dbReference>
<dbReference type="RefSeq" id="WP_145455220.1">
    <property type="nucleotide sequence ID" value="NZ_CP036317.1"/>
</dbReference>
<dbReference type="AlphaFoldDB" id="A0A518FLH5"/>
<reference evidence="4 5" key="1">
    <citation type="submission" date="2019-02" db="EMBL/GenBank/DDBJ databases">
        <title>Deep-cultivation of Planctomycetes and their phenomic and genomic characterization uncovers novel biology.</title>
        <authorList>
            <person name="Wiegand S."/>
            <person name="Jogler M."/>
            <person name="Boedeker C."/>
            <person name="Pinto D."/>
            <person name="Vollmers J."/>
            <person name="Rivas-Marin E."/>
            <person name="Kohn T."/>
            <person name="Peeters S.H."/>
            <person name="Heuer A."/>
            <person name="Rast P."/>
            <person name="Oberbeckmann S."/>
            <person name="Bunk B."/>
            <person name="Jeske O."/>
            <person name="Meyerdierks A."/>
            <person name="Storesund J.E."/>
            <person name="Kallscheuer N."/>
            <person name="Luecker S."/>
            <person name="Lage O.M."/>
            <person name="Pohl T."/>
            <person name="Merkel B.J."/>
            <person name="Hornburger P."/>
            <person name="Mueller R.-W."/>
            <person name="Bruemmer F."/>
            <person name="Labrenz M."/>
            <person name="Spormann A.M."/>
            <person name="Op den Camp H."/>
            <person name="Overmann J."/>
            <person name="Amann R."/>
            <person name="Jetten M.S.M."/>
            <person name="Mascher T."/>
            <person name="Medema M.H."/>
            <person name="Devos D.P."/>
            <person name="Kaster A.-K."/>
            <person name="Ovreas L."/>
            <person name="Rohde M."/>
            <person name="Galperin M.Y."/>
            <person name="Jogler C."/>
        </authorList>
    </citation>
    <scope>NUCLEOTIDE SEQUENCE [LARGE SCALE GENOMIC DNA]</scope>
    <source>
        <strain evidence="4 5">Pan153</strain>
    </source>
</reference>
<dbReference type="OrthoDB" id="9762324at2"/>
<dbReference type="SUPFAM" id="SSF53649">
    <property type="entry name" value="Alkaline phosphatase-like"/>
    <property type="match status" value="1"/>
</dbReference>
<dbReference type="PANTHER" id="PTHR42693">
    <property type="entry name" value="ARYLSULFATASE FAMILY MEMBER"/>
    <property type="match status" value="1"/>
</dbReference>
<organism evidence="4 5">
    <name type="scientific">Gimesia panareensis</name>
    <dbReference type="NCBI Taxonomy" id="2527978"/>
    <lineage>
        <taxon>Bacteria</taxon>
        <taxon>Pseudomonadati</taxon>
        <taxon>Planctomycetota</taxon>
        <taxon>Planctomycetia</taxon>
        <taxon>Planctomycetales</taxon>
        <taxon>Planctomycetaceae</taxon>
        <taxon>Gimesia</taxon>
    </lineage>
</organism>
<keyword evidence="2 4" id="KW-0378">Hydrolase</keyword>
<evidence type="ECO:0000313" key="4">
    <source>
        <dbReference type="EMBL" id="QDV17204.1"/>
    </source>
</evidence>
<evidence type="ECO:0000259" key="3">
    <source>
        <dbReference type="Pfam" id="PF00884"/>
    </source>
</evidence>
<evidence type="ECO:0000313" key="5">
    <source>
        <dbReference type="Proteomes" id="UP000320839"/>
    </source>
</evidence>
<dbReference type="GO" id="GO:0004065">
    <property type="term" value="F:arylsulfatase activity"/>
    <property type="evidence" value="ECO:0007669"/>
    <property type="project" value="UniProtKB-EC"/>
</dbReference>
<gene>
    <name evidence="4" type="ORF">Pan153_18390</name>
</gene>
<proteinExistence type="inferred from homology"/>
<accession>A0A518FLH5</accession>